<dbReference type="InterPro" id="IPR013320">
    <property type="entry name" value="ConA-like_dom_sf"/>
</dbReference>
<dbReference type="Proteomes" id="UP000184330">
    <property type="component" value="Unassembled WGS sequence"/>
</dbReference>
<dbReference type="InterPro" id="IPR000250">
    <property type="entry name" value="Peptidase_G1"/>
</dbReference>
<dbReference type="EMBL" id="FJOG01000021">
    <property type="protein sequence ID" value="CZR62786.1"/>
    <property type="molecule type" value="Genomic_DNA"/>
</dbReference>
<proteinExistence type="predicted"/>
<protein>
    <submittedName>
        <fullName evidence="1">Uncharacterized protein</fullName>
    </submittedName>
</protein>
<dbReference type="GO" id="GO:0006508">
    <property type="term" value="P:proteolysis"/>
    <property type="evidence" value="ECO:0007669"/>
    <property type="project" value="InterPro"/>
</dbReference>
<dbReference type="GO" id="GO:0070007">
    <property type="term" value="F:glutamic-type endopeptidase activity"/>
    <property type="evidence" value="ECO:0007669"/>
    <property type="project" value="InterPro"/>
</dbReference>
<reference evidence="1 2" key="1">
    <citation type="submission" date="2016-03" db="EMBL/GenBank/DDBJ databases">
        <authorList>
            <person name="Ploux O."/>
        </authorList>
    </citation>
    <scope>NUCLEOTIDE SEQUENCE [LARGE SCALE GENOMIC DNA]</scope>
    <source>
        <strain evidence="1 2">UAMH 11012</strain>
    </source>
</reference>
<dbReference type="SUPFAM" id="SSF49899">
    <property type="entry name" value="Concanavalin A-like lectins/glucanases"/>
    <property type="match status" value="1"/>
</dbReference>
<dbReference type="InterPro" id="IPR038656">
    <property type="entry name" value="Peptidase_G1_sf"/>
</dbReference>
<sequence>MASQLTDSFQALKLVHLELPGHTIPKPLPPNQSRLSASNDALRQHGLPPRPDKENLPKEYAAWEHTVSRALNFIRPTFTHLPIPQKEEYSGATNVPLKDDSIGSNYKFTQVTGSWLVSRPSPQNWAFKEHYWLAKEFFAETWIGIDDKNFRVGLAQNCTTSYHQDTEYIVYPWYQFFKDGKHHRYRIHGLAVRPGDLVRVYASRDHVSKQSKVSFYNESSATYSSFFIDDVPLKGDKAFWIVADPYPKKVDPTLSYLGVTNFFDCYTNQVGADKMGEDVDTHSGLNGAAVLNIVEAEGTTSTASVREDDILTITSEVREYREKVEP</sequence>
<gene>
    <name evidence="1" type="ORF">PAC_12683</name>
</gene>
<dbReference type="STRING" id="576137.A0A1L7XCR5"/>
<name>A0A1L7XCR5_9HELO</name>
<dbReference type="Gene3D" id="2.60.120.700">
    <property type="entry name" value="Peptidase G1"/>
    <property type="match status" value="1"/>
</dbReference>
<keyword evidence="2" id="KW-1185">Reference proteome</keyword>
<organism evidence="1 2">
    <name type="scientific">Phialocephala subalpina</name>
    <dbReference type="NCBI Taxonomy" id="576137"/>
    <lineage>
        <taxon>Eukaryota</taxon>
        <taxon>Fungi</taxon>
        <taxon>Dikarya</taxon>
        <taxon>Ascomycota</taxon>
        <taxon>Pezizomycotina</taxon>
        <taxon>Leotiomycetes</taxon>
        <taxon>Helotiales</taxon>
        <taxon>Mollisiaceae</taxon>
        <taxon>Phialocephala</taxon>
        <taxon>Phialocephala fortinii species complex</taxon>
    </lineage>
</organism>
<accession>A0A1L7XCR5</accession>
<evidence type="ECO:0000313" key="1">
    <source>
        <dbReference type="EMBL" id="CZR62786.1"/>
    </source>
</evidence>
<dbReference type="Pfam" id="PF01828">
    <property type="entry name" value="Peptidase_A4"/>
    <property type="match status" value="1"/>
</dbReference>
<dbReference type="OrthoDB" id="2862635at2759"/>
<dbReference type="AlphaFoldDB" id="A0A1L7XCR5"/>
<evidence type="ECO:0000313" key="2">
    <source>
        <dbReference type="Proteomes" id="UP000184330"/>
    </source>
</evidence>